<dbReference type="Proteomes" id="UP000186817">
    <property type="component" value="Unassembled WGS sequence"/>
</dbReference>
<protein>
    <submittedName>
        <fullName evidence="2">Uncharacterized protein</fullName>
    </submittedName>
</protein>
<feature type="region of interest" description="Disordered" evidence="1">
    <location>
        <begin position="41"/>
        <end position="83"/>
    </location>
</feature>
<keyword evidence="3" id="KW-1185">Reference proteome</keyword>
<evidence type="ECO:0000313" key="3">
    <source>
        <dbReference type="Proteomes" id="UP000186817"/>
    </source>
</evidence>
<proteinExistence type="predicted"/>
<accession>A0A1Q9ELA4</accession>
<dbReference type="EMBL" id="LSRX01000123">
    <property type="protein sequence ID" value="OLQ08168.1"/>
    <property type="molecule type" value="Genomic_DNA"/>
</dbReference>
<reference evidence="2 3" key="1">
    <citation type="submission" date="2016-02" db="EMBL/GenBank/DDBJ databases">
        <title>Genome analysis of coral dinoflagellate symbionts highlights evolutionary adaptations to a symbiotic lifestyle.</title>
        <authorList>
            <person name="Aranda M."/>
            <person name="Li Y."/>
            <person name="Liew Y.J."/>
            <person name="Baumgarten S."/>
            <person name="Simakov O."/>
            <person name="Wilson M."/>
            <person name="Piel J."/>
            <person name="Ashoor H."/>
            <person name="Bougouffa S."/>
            <person name="Bajic V.B."/>
            <person name="Ryu T."/>
            <person name="Ravasi T."/>
            <person name="Bayer T."/>
            <person name="Micklem G."/>
            <person name="Kim H."/>
            <person name="Bhak J."/>
            <person name="Lajeunesse T.C."/>
            <person name="Voolstra C.R."/>
        </authorList>
    </citation>
    <scope>NUCLEOTIDE SEQUENCE [LARGE SCALE GENOMIC DNA]</scope>
    <source>
        <strain evidence="2 3">CCMP2467</strain>
    </source>
</reference>
<feature type="compositionally biased region" description="Basic and acidic residues" evidence="1">
    <location>
        <begin position="73"/>
        <end position="83"/>
    </location>
</feature>
<comment type="caution">
    <text evidence="2">The sequence shown here is derived from an EMBL/GenBank/DDBJ whole genome shotgun (WGS) entry which is preliminary data.</text>
</comment>
<evidence type="ECO:0000313" key="2">
    <source>
        <dbReference type="EMBL" id="OLQ08168.1"/>
    </source>
</evidence>
<gene>
    <name evidence="2" type="ORF">AK812_SmicGene8339</name>
</gene>
<organism evidence="2 3">
    <name type="scientific">Symbiodinium microadriaticum</name>
    <name type="common">Dinoflagellate</name>
    <name type="synonym">Zooxanthella microadriatica</name>
    <dbReference type="NCBI Taxonomy" id="2951"/>
    <lineage>
        <taxon>Eukaryota</taxon>
        <taxon>Sar</taxon>
        <taxon>Alveolata</taxon>
        <taxon>Dinophyceae</taxon>
        <taxon>Suessiales</taxon>
        <taxon>Symbiodiniaceae</taxon>
        <taxon>Symbiodinium</taxon>
    </lineage>
</organism>
<evidence type="ECO:0000256" key="1">
    <source>
        <dbReference type="SAM" id="MobiDB-lite"/>
    </source>
</evidence>
<name>A0A1Q9ELA4_SYMMI</name>
<sequence>MTTSAHAFVICWKTEDLKGFAHLCLQLEDADLKLEDANFRAKPEVDSSGADGCPGPRGADPREGFEETISTAVREKNYGPGKE</sequence>
<dbReference type="AlphaFoldDB" id="A0A1Q9ELA4"/>